<name>A0A6M4IQT2_9BACT</name>
<feature type="transmembrane region" description="Helical" evidence="1">
    <location>
        <begin position="211"/>
        <end position="228"/>
    </location>
</feature>
<evidence type="ECO:0000259" key="2">
    <source>
        <dbReference type="Pfam" id="PF04892"/>
    </source>
</evidence>
<dbReference type="Pfam" id="PF04892">
    <property type="entry name" value="VanZ"/>
    <property type="match status" value="1"/>
</dbReference>
<reference evidence="3 4" key="1">
    <citation type="submission" date="2020-05" db="EMBL/GenBank/DDBJ databases">
        <title>Complete genome sequence of Gemmatimonas greenlandica TET16.</title>
        <authorList>
            <person name="Zeng Y."/>
        </authorList>
    </citation>
    <scope>NUCLEOTIDE SEQUENCE [LARGE SCALE GENOMIC DNA]</scope>
    <source>
        <strain evidence="3 4">TET16</strain>
    </source>
</reference>
<sequence length="422" mass="46045">MPATRFRFRRTADFTALRLGRAVLGYLALVTSIITMAPFRFQWTPAHGLTNIWNWSDLVMNVLMFVPFGFVYQLTRPRGAPPDWPRVVILGAALSGTIETLQLFSPTRYTSLLDLATNTAGAALGAWAFTRLARHLEDDTAVQSLALELPLMGLVYQLIPLCWLIGLGSEGGARRIFVLPVAAFAGAILGTVHAAYLAPSRNRSGYQDRRWLVALALGWVIVAVVPGARGDIDLICAGATLTVGIALLRSIATTRDLAASAHRRFELPTLRLVLPLFAAYLALSSLWPLDAVTPTWHWIIALAPAQVELTQPVVYRLLEHVAAFTLAGYVIAEFHGRDARGLREAAPRVAVWAGGISLLLEVARGWYPDTGASVLLWMFTVVAALFGGWLYLLQRDHVRALVERRRLLASLAAAKAGVARAA</sequence>
<evidence type="ECO:0000313" key="4">
    <source>
        <dbReference type="Proteomes" id="UP000500938"/>
    </source>
</evidence>
<accession>A0A6M4IQT2</accession>
<feature type="transmembrane region" description="Helical" evidence="1">
    <location>
        <begin position="52"/>
        <end position="72"/>
    </location>
</feature>
<feature type="transmembrane region" description="Helical" evidence="1">
    <location>
        <begin position="373"/>
        <end position="393"/>
    </location>
</feature>
<dbReference type="KEGG" id="ggr:HKW67_16940"/>
<dbReference type="InterPro" id="IPR006976">
    <property type="entry name" value="VanZ-like"/>
</dbReference>
<dbReference type="Proteomes" id="UP000500938">
    <property type="component" value="Chromosome"/>
</dbReference>
<dbReference type="RefSeq" id="WP_171226516.1">
    <property type="nucleotide sequence ID" value="NZ_CP053085.1"/>
</dbReference>
<evidence type="ECO:0000313" key="3">
    <source>
        <dbReference type="EMBL" id="QJR37083.1"/>
    </source>
</evidence>
<organism evidence="3 4">
    <name type="scientific">Gemmatimonas groenlandica</name>
    <dbReference type="NCBI Taxonomy" id="2732249"/>
    <lineage>
        <taxon>Bacteria</taxon>
        <taxon>Pseudomonadati</taxon>
        <taxon>Gemmatimonadota</taxon>
        <taxon>Gemmatimonadia</taxon>
        <taxon>Gemmatimonadales</taxon>
        <taxon>Gemmatimonadaceae</taxon>
        <taxon>Gemmatimonas</taxon>
    </lineage>
</organism>
<feature type="transmembrane region" description="Helical" evidence="1">
    <location>
        <begin position="272"/>
        <end position="289"/>
    </location>
</feature>
<feature type="transmembrane region" description="Helical" evidence="1">
    <location>
        <begin position="145"/>
        <end position="166"/>
    </location>
</feature>
<gene>
    <name evidence="3" type="ORF">HKW67_16940</name>
</gene>
<keyword evidence="4" id="KW-1185">Reference proteome</keyword>
<keyword evidence="1" id="KW-1133">Transmembrane helix</keyword>
<protein>
    <submittedName>
        <fullName evidence="3">VanZ family protein</fullName>
    </submittedName>
</protein>
<keyword evidence="1" id="KW-0472">Membrane</keyword>
<feature type="transmembrane region" description="Helical" evidence="1">
    <location>
        <begin position="21"/>
        <end position="40"/>
    </location>
</feature>
<evidence type="ECO:0000256" key="1">
    <source>
        <dbReference type="SAM" id="Phobius"/>
    </source>
</evidence>
<feature type="domain" description="VanZ-like" evidence="2">
    <location>
        <begin position="34"/>
        <end position="130"/>
    </location>
</feature>
<feature type="transmembrane region" description="Helical" evidence="1">
    <location>
        <begin position="234"/>
        <end position="252"/>
    </location>
</feature>
<proteinExistence type="predicted"/>
<dbReference type="EMBL" id="CP053085">
    <property type="protein sequence ID" value="QJR37083.1"/>
    <property type="molecule type" value="Genomic_DNA"/>
</dbReference>
<feature type="transmembrane region" description="Helical" evidence="1">
    <location>
        <begin position="178"/>
        <end position="199"/>
    </location>
</feature>
<keyword evidence="1" id="KW-0812">Transmembrane</keyword>
<dbReference type="AlphaFoldDB" id="A0A6M4IQT2"/>